<accession>A0ABU5RLL9</accession>
<sequence length="409" mass="45480">MEQQGVGALLRIQRKDAGRSQADQAEVLSAISGRAVTRNEVSRWESERRLPTPFWQKHIAASFEIDVQHLRRAVTSTRVEQRKAKTGEVVQRREFIGAMASLAIPLARTEQPTGRRIGQSDIDELRRRTARLRRLDNIMGGAETFPVYSAEVDFTRRLLSESSHGIEIGQQLRALLAEQQQQAGWAAFDHGQHALAQRLYSDSRRAAEEAGAFDLAGNALAYAAYQQTTTAQSGTALATDSCEVARAMATPKVNALLLERKAWAHATAREPQEADRALNLAREALQVRDDRLDPDWVFWVNEAEIDIMAGRCWTELRRPLRAVPVLEQVLSGFDDTHARDKALYLTWLATSYLQAHEVEQAAATLTRAADLAAGVSSARPATRIESVARQLKRYRSMPAVGDLLARLGV</sequence>
<name>A0ABU5RLL9_9PSEU</name>
<dbReference type="InterPro" id="IPR010982">
    <property type="entry name" value="Lambda_DNA-bd_dom_sf"/>
</dbReference>
<dbReference type="InterPro" id="IPR001387">
    <property type="entry name" value="Cro/C1-type_HTH"/>
</dbReference>
<reference evidence="1 2" key="1">
    <citation type="submission" date="2023-12" db="EMBL/GenBank/DDBJ databases">
        <title>Amycolatopsis sp. V23-08.</title>
        <authorList>
            <person name="Somphong A."/>
        </authorList>
    </citation>
    <scope>NUCLEOTIDE SEQUENCE [LARGE SCALE GENOMIC DNA]</scope>
    <source>
        <strain evidence="1 2">V23-08</strain>
    </source>
</reference>
<organism evidence="1 2">
    <name type="scientific">Amycolatopsis heterodermiae</name>
    <dbReference type="NCBI Taxonomy" id="3110235"/>
    <lineage>
        <taxon>Bacteria</taxon>
        <taxon>Bacillati</taxon>
        <taxon>Actinomycetota</taxon>
        <taxon>Actinomycetes</taxon>
        <taxon>Pseudonocardiales</taxon>
        <taxon>Pseudonocardiaceae</taxon>
        <taxon>Amycolatopsis</taxon>
    </lineage>
</organism>
<dbReference type="Proteomes" id="UP001304298">
    <property type="component" value="Unassembled WGS sequence"/>
</dbReference>
<proteinExistence type="predicted"/>
<comment type="caution">
    <text evidence="1">The sequence shown here is derived from an EMBL/GenBank/DDBJ whole genome shotgun (WGS) entry which is preliminary data.</text>
</comment>
<dbReference type="EMBL" id="JAYFSI010000020">
    <property type="protein sequence ID" value="MEA5367192.1"/>
    <property type="molecule type" value="Genomic_DNA"/>
</dbReference>
<dbReference type="Gene3D" id="1.10.260.40">
    <property type="entry name" value="lambda repressor-like DNA-binding domains"/>
    <property type="match status" value="1"/>
</dbReference>
<evidence type="ECO:0000313" key="1">
    <source>
        <dbReference type="EMBL" id="MEA5367192.1"/>
    </source>
</evidence>
<protein>
    <submittedName>
        <fullName evidence="1">Helix-turn-helix transcriptional regulator</fullName>
    </submittedName>
</protein>
<dbReference type="InterPro" id="IPR011990">
    <property type="entry name" value="TPR-like_helical_dom_sf"/>
</dbReference>
<dbReference type="SUPFAM" id="SSF47413">
    <property type="entry name" value="lambda repressor-like DNA-binding domains"/>
    <property type="match status" value="1"/>
</dbReference>
<dbReference type="CDD" id="cd00093">
    <property type="entry name" value="HTH_XRE"/>
    <property type="match status" value="1"/>
</dbReference>
<evidence type="ECO:0000313" key="2">
    <source>
        <dbReference type="Proteomes" id="UP001304298"/>
    </source>
</evidence>
<dbReference type="RefSeq" id="WP_323336991.1">
    <property type="nucleotide sequence ID" value="NZ_JAYFSI010000020.1"/>
</dbReference>
<gene>
    <name evidence="1" type="ORF">VA596_47230</name>
</gene>
<dbReference type="SUPFAM" id="SSF48452">
    <property type="entry name" value="TPR-like"/>
    <property type="match status" value="1"/>
</dbReference>
<keyword evidence="2" id="KW-1185">Reference proteome</keyword>